<comment type="caution">
    <text evidence="1">The sequence shown here is derived from an EMBL/GenBank/DDBJ whole genome shotgun (WGS) entry which is preliminary data.</text>
</comment>
<protein>
    <submittedName>
        <fullName evidence="1">Uncharacterized protein</fullName>
    </submittedName>
</protein>
<proteinExistence type="predicted"/>
<evidence type="ECO:0000313" key="1">
    <source>
        <dbReference type="EMBL" id="KAH9510599.1"/>
    </source>
</evidence>
<dbReference type="Proteomes" id="UP000790347">
    <property type="component" value="Unassembled WGS sequence"/>
</dbReference>
<keyword evidence="2" id="KW-1185">Reference proteome</keyword>
<accession>A0A922HU88</accession>
<dbReference type="EMBL" id="ASGP02000004">
    <property type="protein sequence ID" value="KAH9510599.1"/>
    <property type="molecule type" value="Genomic_DNA"/>
</dbReference>
<name>A0A922HU88_DERFA</name>
<gene>
    <name evidence="1" type="ORF">DERF_009120</name>
</gene>
<evidence type="ECO:0000313" key="2">
    <source>
        <dbReference type="Proteomes" id="UP000790347"/>
    </source>
</evidence>
<sequence length="35" mass="4331">MKQKKTKTKLYITFISLPKYSYHQMFIVHHLHARI</sequence>
<reference evidence="1" key="1">
    <citation type="submission" date="2013-05" db="EMBL/GenBank/DDBJ databases">
        <authorList>
            <person name="Yim A.K.Y."/>
            <person name="Chan T.F."/>
            <person name="Ji K.M."/>
            <person name="Liu X.Y."/>
            <person name="Zhou J.W."/>
            <person name="Li R.Q."/>
            <person name="Yang K.Y."/>
            <person name="Li J."/>
            <person name="Li M."/>
            <person name="Law P.T.W."/>
            <person name="Wu Y.L."/>
            <person name="Cai Z.L."/>
            <person name="Qin H."/>
            <person name="Bao Y."/>
            <person name="Leung R.K.K."/>
            <person name="Ng P.K.S."/>
            <person name="Zou J."/>
            <person name="Zhong X.J."/>
            <person name="Ran P.X."/>
            <person name="Zhong N.S."/>
            <person name="Liu Z.G."/>
            <person name="Tsui S.K.W."/>
        </authorList>
    </citation>
    <scope>NUCLEOTIDE SEQUENCE</scope>
    <source>
        <strain evidence="1">Derf</strain>
        <tissue evidence="1">Whole organism</tissue>
    </source>
</reference>
<reference evidence="1" key="2">
    <citation type="journal article" date="2022" name="Res Sq">
        <title>Comparative Genomics Reveals Insights into the Divergent Evolution of Astigmatic Mites and Household Pest Adaptations.</title>
        <authorList>
            <person name="Xiong Q."/>
            <person name="Wan A.T.-Y."/>
            <person name="Liu X.-Y."/>
            <person name="Fung C.S.-H."/>
            <person name="Xiao X."/>
            <person name="Malainual N."/>
            <person name="Hou J."/>
            <person name="Wang L."/>
            <person name="Wang M."/>
            <person name="Yang K."/>
            <person name="Cui Y."/>
            <person name="Leung E."/>
            <person name="Nong W."/>
            <person name="Shin S.-K."/>
            <person name="Au S."/>
            <person name="Jeong K.Y."/>
            <person name="Chew F.T."/>
            <person name="Hui J."/>
            <person name="Leung T.F."/>
            <person name="Tungtrongchitr A."/>
            <person name="Zhong N."/>
            <person name="Liu Z."/>
            <person name="Tsui S."/>
        </authorList>
    </citation>
    <scope>NUCLEOTIDE SEQUENCE</scope>
    <source>
        <strain evidence="1">Derf</strain>
        <tissue evidence="1">Whole organism</tissue>
    </source>
</reference>
<organism evidence="1 2">
    <name type="scientific">Dermatophagoides farinae</name>
    <name type="common">American house dust mite</name>
    <dbReference type="NCBI Taxonomy" id="6954"/>
    <lineage>
        <taxon>Eukaryota</taxon>
        <taxon>Metazoa</taxon>
        <taxon>Ecdysozoa</taxon>
        <taxon>Arthropoda</taxon>
        <taxon>Chelicerata</taxon>
        <taxon>Arachnida</taxon>
        <taxon>Acari</taxon>
        <taxon>Acariformes</taxon>
        <taxon>Sarcoptiformes</taxon>
        <taxon>Astigmata</taxon>
        <taxon>Psoroptidia</taxon>
        <taxon>Analgoidea</taxon>
        <taxon>Pyroglyphidae</taxon>
        <taxon>Dermatophagoidinae</taxon>
        <taxon>Dermatophagoides</taxon>
    </lineage>
</organism>
<dbReference type="AlphaFoldDB" id="A0A922HU88"/>